<evidence type="ECO:0000256" key="7">
    <source>
        <dbReference type="ARBA" id="ARBA00023170"/>
    </source>
</evidence>
<comment type="similarity">
    <text evidence="9">Belongs to the G-protein coupled receptor 1 family.</text>
</comment>
<dbReference type="PANTHER" id="PTHR24229:SF40">
    <property type="entry name" value="ALLATOSTATIN C RECEPTOR 1-RELATED"/>
    <property type="match status" value="1"/>
</dbReference>
<keyword evidence="8 9" id="KW-0807">Transducer</keyword>
<sequence length="345" mass="40669">MFINGFDPSFLEINTPRMTLNISYDELERMVAEFSPPVRDDYIPMSSLSDLHTHRQFTKVYGRDDSRKLTLQKYVFFLAVTDFLVLIQIPIFFPYLYYGEWLYGLTTCKLFWFADVVNKTLSIHILAGMALERYLIVKSSVYGKQRRIVSLVLLLPIVQFAEIQVTVVGENTKFHNCVVPMPEVVNTVYRWYLFFVSFLVPGLIVLFSYISLLAMLRQRYRLTHMQENSKTQLVQKVSKSIFYITAFHFLSSTPFWLTHILPGFSDLLEDDYPNGYFRYKMFVLLMPYLNSATNWCFYAMLTQRLRKQIFRRSSSNYTTIKHGRPASDSARPTTRPIYKYIMQFS</sequence>
<evidence type="ECO:0000256" key="3">
    <source>
        <dbReference type="ARBA" id="ARBA00022692"/>
    </source>
</evidence>
<feature type="domain" description="G-protein coupled receptors family 1 profile" evidence="11">
    <location>
        <begin position="53"/>
        <end position="298"/>
    </location>
</feature>
<dbReference type="InterPro" id="IPR000276">
    <property type="entry name" value="GPCR_Rhodpsn"/>
</dbReference>
<feature type="transmembrane region" description="Helical" evidence="10">
    <location>
        <begin position="74"/>
        <end position="98"/>
    </location>
</feature>
<comment type="caution">
    <text evidence="12">The sequence shown here is derived from an EMBL/GenBank/DDBJ whole genome shotgun (WGS) entry which is preliminary data.</text>
</comment>
<evidence type="ECO:0000256" key="5">
    <source>
        <dbReference type="ARBA" id="ARBA00023040"/>
    </source>
</evidence>
<keyword evidence="7 9" id="KW-0675">Receptor</keyword>
<dbReference type="InterPro" id="IPR017452">
    <property type="entry name" value="GPCR_Rhodpsn_7TM"/>
</dbReference>
<dbReference type="Pfam" id="PF00001">
    <property type="entry name" value="7tm_1"/>
    <property type="match status" value="1"/>
</dbReference>
<name>A0AA36CTZ8_9BILA</name>
<evidence type="ECO:0000256" key="9">
    <source>
        <dbReference type="RuleBase" id="RU000688"/>
    </source>
</evidence>
<dbReference type="GO" id="GO:0004930">
    <property type="term" value="F:G protein-coupled receptor activity"/>
    <property type="evidence" value="ECO:0007669"/>
    <property type="project" value="UniProtKB-KW"/>
</dbReference>
<proteinExistence type="inferred from homology"/>
<evidence type="ECO:0000256" key="10">
    <source>
        <dbReference type="SAM" id="Phobius"/>
    </source>
</evidence>
<keyword evidence="2" id="KW-1003">Cell membrane</keyword>
<keyword evidence="3 9" id="KW-0812">Transmembrane</keyword>
<dbReference type="PROSITE" id="PS00237">
    <property type="entry name" value="G_PROTEIN_RECEP_F1_1"/>
    <property type="match status" value="1"/>
</dbReference>
<keyword evidence="5 9" id="KW-0297">G-protein coupled receptor</keyword>
<feature type="transmembrane region" description="Helical" evidence="10">
    <location>
        <begin position="189"/>
        <end position="216"/>
    </location>
</feature>
<feature type="transmembrane region" description="Helical" evidence="10">
    <location>
        <begin position="148"/>
        <end position="169"/>
    </location>
</feature>
<evidence type="ECO:0000256" key="6">
    <source>
        <dbReference type="ARBA" id="ARBA00023136"/>
    </source>
</evidence>
<dbReference type="PROSITE" id="PS50262">
    <property type="entry name" value="G_PROTEIN_RECEP_F1_2"/>
    <property type="match status" value="1"/>
</dbReference>
<accession>A0AA36CTZ8</accession>
<evidence type="ECO:0000256" key="2">
    <source>
        <dbReference type="ARBA" id="ARBA00022475"/>
    </source>
</evidence>
<dbReference type="GO" id="GO:0042277">
    <property type="term" value="F:peptide binding"/>
    <property type="evidence" value="ECO:0007669"/>
    <property type="project" value="TreeGrafter"/>
</dbReference>
<dbReference type="GO" id="GO:0005886">
    <property type="term" value="C:plasma membrane"/>
    <property type="evidence" value="ECO:0007669"/>
    <property type="project" value="UniProtKB-SubCell"/>
</dbReference>
<dbReference type="PRINTS" id="PR00237">
    <property type="entry name" value="GPCRRHODOPSN"/>
</dbReference>
<evidence type="ECO:0000256" key="1">
    <source>
        <dbReference type="ARBA" id="ARBA00004651"/>
    </source>
</evidence>
<dbReference type="Proteomes" id="UP001177023">
    <property type="component" value="Unassembled WGS sequence"/>
</dbReference>
<feature type="transmembrane region" description="Helical" evidence="10">
    <location>
        <begin position="240"/>
        <end position="261"/>
    </location>
</feature>
<reference evidence="12" key="1">
    <citation type="submission" date="2023-06" db="EMBL/GenBank/DDBJ databases">
        <authorList>
            <person name="Delattre M."/>
        </authorList>
    </citation>
    <scope>NUCLEOTIDE SEQUENCE</scope>
    <source>
        <strain evidence="12">AF72</strain>
    </source>
</reference>
<dbReference type="GO" id="GO:0043005">
    <property type="term" value="C:neuron projection"/>
    <property type="evidence" value="ECO:0007669"/>
    <property type="project" value="TreeGrafter"/>
</dbReference>
<keyword evidence="4 10" id="KW-1133">Transmembrane helix</keyword>
<feature type="non-terminal residue" evidence="12">
    <location>
        <position position="1"/>
    </location>
</feature>
<dbReference type="Gene3D" id="1.20.1070.10">
    <property type="entry name" value="Rhodopsin 7-helix transmembrane proteins"/>
    <property type="match status" value="1"/>
</dbReference>
<evidence type="ECO:0000313" key="13">
    <source>
        <dbReference type="Proteomes" id="UP001177023"/>
    </source>
</evidence>
<evidence type="ECO:0000256" key="8">
    <source>
        <dbReference type="ARBA" id="ARBA00023224"/>
    </source>
</evidence>
<comment type="subcellular location">
    <subcellularLocation>
        <location evidence="1">Cell membrane</location>
        <topology evidence="1">Multi-pass membrane protein</topology>
    </subcellularLocation>
</comment>
<feature type="transmembrane region" description="Helical" evidence="10">
    <location>
        <begin position="281"/>
        <end position="301"/>
    </location>
</feature>
<dbReference type="EMBL" id="CATQJA010002634">
    <property type="protein sequence ID" value="CAJ0574969.1"/>
    <property type="molecule type" value="Genomic_DNA"/>
</dbReference>
<evidence type="ECO:0000259" key="11">
    <source>
        <dbReference type="PROSITE" id="PS50262"/>
    </source>
</evidence>
<keyword evidence="13" id="KW-1185">Reference proteome</keyword>
<keyword evidence="6 10" id="KW-0472">Membrane</keyword>
<dbReference type="PANTHER" id="PTHR24229">
    <property type="entry name" value="NEUROPEPTIDES RECEPTOR"/>
    <property type="match status" value="1"/>
</dbReference>
<dbReference type="SUPFAM" id="SSF81321">
    <property type="entry name" value="Family A G protein-coupled receptor-like"/>
    <property type="match status" value="1"/>
</dbReference>
<dbReference type="CDD" id="cd00637">
    <property type="entry name" value="7tm_classA_rhodopsin-like"/>
    <property type="match status" value="1"/>
</dbReference>
<gene>
    <name evidence="12" type="ORF">MSPICULIGERA_LOCUS13289</name>
</gene>
<protein>
    <recommendedName>
        <fullName evidence="11">G-protein coupled receptors family 1 profile domain-containing protein</fullName>
    </recommendedName>
</protein>
<evidence type="ECO:0000313" key="12">
    <source>
        <dbReference type="EMBL" id="CAJ0574969.1"/>
    </source>
</evidence>
<evidence type="ECO:0000256" key="4">
    <source>
        <dbReference type="ARBA" id="ARBA00022989"/>
    </source>
</evidence>
<organism evidence="12 13">
    <name type="scientific">Mesorhabditis spiculigera</name>
    <dbReference type="NCBI Taxonomy" id="96644"/>
    <lineage>
        <taxon>Eukaryota</taxon>
        <taxon>Metazoa</taxon>
        <taxon>Ecdysozoa</taxon>
        <taxon>Nematoda</taxon>
        <taxon>Chromadorea</taxon>
        <taxon>Rhabditida</taxon>
        <taxon>Rhabditina</taxon>
        <taxon>Rhabditomorpha</taxon>
        <taxon>Rhabditoidea</taxon>
        <taxon>Rhabditidae</taxon>
        <taxon>Mesorhabditinae</taxon>
        <taxon>Mesorhabditis</taxon>
    </lineage>
</organism>
<feature type="transmembrane region" description="Helical" evidence="10">
    <location>
        <begin position="110"/>
        <end position="136"/>
    </location>
</feature>
<dbReference type="AlphaFoldDB" id="A0AA36CTZ8"/>